<keyword evidence="2" id="KW-0812">Transmembrane</keyword>
<dbReference type="EMBL" id="CADEPI010000238">
    <property type="protein sequence ID" value="CAB3381593.1"/>
    <property type="molecule type" value="Genomic_DNA"/>
</dbReference>
<dbReference type="InterPro" id="IPR013087">
    <property type="entry name" value="Znf_C2H2_type"/>
</dbReference>
<evidence type="ECO:0000313" key="5">
    <source>
        <dbReference type="Proteomes" id="UP000494165"/>
    </source>
</evidence>
<evidence type="ECO:0000313" key="4">
    <source>
        <dbReference type="EMBL" id="CAB3381593.1"/>
    </source>
</evidence>
<feature type="domain" description="C2H2-type" evidence="3">
    <location>
        <begin position="294"/>
        <end position="317"/>
    </location>
</feature>
<feature type="domain" description="C2H2-type" evidence="3">
    <location>
        <begin position="129"/>
        <end position="157"/>
    </location>
</feature>
<sequence length="583" mass="65317">MSLQKELCLICECPTADGAIFAVHVDKEKLQNWFLNVCEYELAEEIEDEDKICYFCAWQAEFLWKFSGMSDESLVWWNLDLDGAAKELRKYFFEGKLEQSWVQLKKVELSQSDSEKRRINGAKIRSRRWKCIYCEKRFKYSYDLSKHVKKMHNDAVRCTGGLLEMSFQKALCLICERPTADGAIFAVHVDKEKLQEWFLSVCEFELAEEVEDDDTICYFCAWQAEFLWKFDEMADESLVWWNLDLDDAALELRRNYFEGKLEQCFVQLEKIELPESDSEDKSRPSEAKQQSRLWKCFYCKMQFKYSCQLSKHLKKMHKEAIRWLSMGGGLVVIGVALNDAFWERPRRDVYSAQGRVVVSAADFSYRYGWSLVAAGAAMVAAEVAALLGVAAYLRRYPSVEDMVRLVVPGLERKLNESFSSGDYVVRRTLSTDDRASTSASGAADAAASRSVEALVACDADGAENPLLMRKKPAEFVQVVAPDVCNQQCCDEGQLVVVVTGGGPGAALMGGQPHVAHPVAPPVAPQRVFSELRASRAMNTASLLKKKSVTIGTFTTMEGPHAATAATLPRAAAGGGGGHYSSAV</sequence>
<dbReference type="AlphaFoldDB" id="A0A8S1DKM1"/>
<dbReference type="SMART" id="SM00355">
    <property type="entry name" value="ZnF_C2H2"/>
    <property type="match status" value="2"/>
</dbReference>
<reference evidence="4 5" key="1">
    <citation type="submission" date="2020-04" db="EMBL/GenBank/DDBJ databases">
        <authorList>
            <person name="Alioto T."/>
            <person name="Alioto T."/>
            <person name="Gomez Garrido J."/>
        </authorList>
    </citation>
    <scope>NUCLEOTIDE SEQUENCE [LARGE SCALE GENOMIC DNA]</scope>
</reference>
<keyword evidence="1" id="KW-0479">Metal-binding</keyword>
<dbReference type="Proteomes" id="UP000494165">
    <property type="component" value="Unassembled WGS sequence"/>
</dbReference>
<keyword evidence="1" id="KW-0862">Zinc</keyword>
<evidence type="ECO:0000256" key="1">
    <source>
        <dbReference type="PROSITE-ProRule" id="PRU00042"/>
    </source>
</evidence>
<gene>
    <name evidence="4" type="ORF">CLODIP_2_CD12204</name>
</gene>
<keyword evidence="1" id="KW-0863">Zinc-finger</keyword>
<proteinExistence type="predicted"/>
<dbReference type="PROSITE" id="PS50157">
    <property type="entry name" value="ZINC_FINGER_C2H2_2"/>
    <property type="match status" value="2"/>
</dbReference>
<organism evidence="4 5">
    <name type="scientific">Cloeon dipterum</name>
    <dbReference type="NCBI Taxonomy" id="197152"/>
    <lineage>
        <taxon>Eukaryota</taxon>
        <taxon>Metazoa</taxon>
        <taxon>Ecdysozoa</taxon>
        <taxon>Arthropoda</taxon>
        <taxon>Hexapoda</taxon>
        <taxon>Insecta</taxon>
        <taxon>Pterygota</taxon>
        <taxon>Palaeoptera</taxon>
        <taxon>Ephemeroptera</taxon>
        <taxon>Pisciforma</taxon>
        <taxon>Baetidae</taxon>
        <taxon>Cloeon</taxon>
    </lineage>
</organism>
<evidence type="ECO:0000256" key="2">
    <source>
        <dbReference type="SAM" id="Phobius"/>
    </source>
</evidence>
<keyword evidence="5" id="KW-1185">Reference proteome</keyword>
<keyword evidence="2" id="KW-0472">Membrane</keyword>
<feature type="transmembrane region" description="Helical" evidence="2">
    <location>
        <begin position="320"/>
        <end position="337"/>
    </location>
</feature>
<dbReference type="PROSITE" id="PS00028">
    <property type="entry name" value="ZINC_FINGER_C2H2_1"/>
    <property type="match status" value="2"/>
</dbReference>
<dbReference type="GO" id="GO:0008270">
    <property type="term" value="F:zinc ion binding"/>
    <property type="evidence" value="ECO:0007669"/>
    <property type="project" value="UniProtKB-KW"/>
</dbReference>
<keyword evidence="2" id="KW-1133">Transmembrane helix</keyword>
<comment type="caution">
    <text evidence="4">The sequence shown here is derived from an EMBL/GenBank/DDBJ whole genome shotgun (WGS) entry which is preliminary data.</text>
</comment>
<name>A0A8S1DKM1_9INSE</name>
<feature type="transmembrane region" description="Helical" evidence="2">
    <location>
        <begin position="367"/>
        <end position="393"/>
    </location>
</feature>
<evidence type="ECO:0000259" key="3">
    <source>
        <dbReference type="PROSITE" id="PS50157"/>
    </source>
</evidence>
<dbReference type="OrthoDB" id="4748970at2759"/>
<accession>A0A8S1DKM1</accession>
<protein>
    <recommendedName>
        <fullName evidence="3">C2H2-type domain-containing protein</fullName>
    </recommendedName>
</protein>